<organism evidence="2 3">
    <name type="scientific">Septoria linicola</name>
    <dbReference type="NCBI Taxonomy" id="215465"/>
    <lineage>
        <taxon>Eukaryota</taxon>
        <taxon>Fungi</taxon>
        <taxon>Dikarya</taxon>
        <taxon>Ascomycota</taxon>
        <taxon>Pezizomycotina</taxon>
        <taxon>Dothideomycetes</taxon>
        <taxon>Dothideomycetidae</taxon>
        <taxon>Mycosphaerellales</taxon>
        <taxon>Mycosphaerellaceae</taxon>
        <taxon>Septoria</taxon>
    </lineage>
</organism>
<keyword evidence="3" id="KW-1185">Reference proteome</keyword>
<feature type="compositionally biased region" description="Acidic residues" evidence="1">
    <location>
        <begin position="92"/>
        <end position="116"/>
    </location>
</feature>
<proteinExistence type="predicted"/>
<protein>
    <submittedName>
        <fullName evidence="2">Uncharacterized protein</fullName>
    </submittedName>
</protein>
<dbReference type="Proteomes" id="UP001056384">
    <property type="component" value="Chromosome 11"/>
</dbReference>
<evidence type="ECO:0000313" key="3">
    <source>
        <dbReference type="Proteomes" id="UP001056384"/>
    </source>
</evidence>
<feature type="compositionally biased region" description="Low complexity" evidence="1">
    <location>
        <begin position="60"/>
        <end position="70"/>
    </location>
</feature>
<gene>
    <name evidence="2" type="ORF">Slin15195_G121870</name>
</gene>
<feature type="region of interest" description="Disordered" evidence="1">
    <location>
        <begin position="57"/>
        <end position="131"/>
    </location>
</feature>
<dbReference type="EMBL" id="CP099428">
    <property type="protein sequence ID" value="USW58868.1"/>
    <property type="molecule type" value="Genomic_DNA"/>
</dbReference>
<evidence type="ECO:0000256" key="1">
    <source>
        <dbReference type="SAM" id="MobiDB-lite"/>
    </source>
</evidence>
<reference evidence="2" key="1">
    <citation type="submission" date="2022-06" db="EMBL/GenBank/DDBJ databases">
        <title>Complete genome sequences of two strains of the flax pathogen Septoria linicola.</title>
        <authorList>
            <person name="Lapalu N."/>
            <person name="Simon A."/>
            <person name="Demenou B."/>
            <person name="Paumier D."/>
            <person name="Guillot M.-P."/>
            <person name="Gout L."/>
            <person name="Valade R."/>
        </authorList>
    </citation>
    <scope>NUCLEOTIDE SEQUENCE</scope>
    <source>
        <strain evidence="2">SE15195</strain>
    </source>
</reference>
<feature type="compositionally biased region" description="Basic residues" evidence="1">
    <location>
        <begin position="74"/>
        <end position="87"/>
    </location>
</feature>
<evidence type="ECO:0000313" key="2">
    <source>
        <dbReference type="EMBL" id="USW58868.1"/>
    </source>
</evidence>
<accession>A0A9Q9B4M5</accession>
<name>A0A9Q9B4M5_9PEZI</name>
<dbReference type="AlphaFoldDB" id="A0A9Q9B4M5"/>
<sequence length="168" mass="18966">MPVIWDQDNDQRLIKAIWQSESRDFNDIGCVFFGHPVKVNSAEYQQIRRRIYKLVGKGDSVSPNESSSRSPKGVQKKKPAGRRRKSKTPSDQESEGGFDEDMMFPDGEETPSEAEEPLFSTPPPPRSARLRACRPKILIEPDDSEISAEEAFIDEKEQDVIDEGVADL</sequence>